<evidence type="ECO:0000256" key="2">
    <source>
        <dbReference type="ARBA" id="ARBA00022963"/>
    </source>
</evidence>
<dbReference type="PROSITE" id="PS51635">
    <property type="entry name" value="PNPLA"/>
    <property type="match status" value="1"/>
</dbReference>
<evidence type="ECO:0000256" key="1">
    <source>
        <dbReference type="ARBA" id="ARBA00022801"/>
    </source>
</evidence>
<gene>
    <name evidence="6" type="ORF">SAMN05660964_00464</name>
</gene>
<dbReference type="GO" id="GO:0006631">
    <property type="term" value="P:fatty acid metabolic process"/>
    <property type="evidence" value="ECO:0007669"/>
    <property type="project" value="TreeGrafter"/>
</dbReference>
<organism evidence="6 7">
    <name type="scientific">Thiothrix caldifontis</name>
    <dbReference type="NCBI Taxonomy" id="525918"/>
    <lineage>
        <taxon>Bacteria</taxon>
        <taxon>Pseudomonadati</taxon>
        <taxon>Pseudomonadota</taxon>
        <taxon>Gammaproteobacteria</taxon>
        <taxon>Thiotrichales</taxon>
        <taxon>Thiotrichaceae</taxon>
        <taxon>Thiothrix</taxon>
    </lineage>
</organism>
<evidence type="ECO:0000259" key="5">
    <source>
        <dbReference type="PROSITE" id="PS51635"/>
    </source>
</evidence>
<feature type="active site" description="Nucleophile" evidence="4">
    <location>
        <position position="54"/>
    </location>
</feature>
<dbReference type="InterPro" id="IPR002641">
    <property type="entry name" value="PNPLA_dom"/>
</dbReference>
<evidence type="ECO:0000256" key="3">
    <source>
        <dbReference type="ARBA" id="ARBA00023098"/>
    </source>
</evidence>
<keyword evidence="2 4" id="KW-0442">Lipid degradation</keyword>
<dbReference type="Proteomes" id="UP000199397">
    <property type="component" value="Unassembled WGS sequence"/>
</dbReference>
<proteinExistence type="predicted"/>
<dbReference type="Gene3D" id="3.40.1090.10">
    <property type="entry name" value="Cytosolic phospholipase A2 catalytic domain"/>
    <property type="match status" value="1"/>
</dbReference>
<dbReference type="Pfam" id="PF01734">
    <property type="entry name" value="Patatin"/>
    <property type="match status" value="1"/>
</dbReference>
<dbReference type="GO" id="GO:0004620">
    <property type="term" value="F:phospholipase activity"/>
    <property type="evidence" value="ECO:0007669"/>
    <property type="project" value="TreeGrafter"/>
</dbReference>
<dbReference type="EMBL" id="FNQP01000002">
    <property type="protein sequence ID" value="SDZ86952.1"/>
    <property type="molecule type" value="Genomic_DNA"/>
</dbReference>
<protein>
    <submittedName>
        <fullName evidence="6">Patatin-like phospholipase</fullName>
    </submittedName>
</protein>
<evidence type="ECO:0000256" key="4">
    <source>
        <dbReference type="PROSITE-ProRule" id="PRU01161"/>
    </source>
</evidence>
<sequence>MSGQPKKILSLDGGGIRGLVTIEVLARIEKILRDHYGNEKMVLADYFDFIAGTSTGAIISAALAIGMSVDDIRHFYLDSGKDMFDRASWFARVGSLFGHKYNNKKLAQKLQEVFGEETTLGSDRLKTLLMIVTHNVRTDSPWPITNNPYAKYNDLNRKGCNLHIPLWQLVRASTAAPTYFPPEKIRIDDNDFVFVDGGITPFNNPALQAFITATLNAYKVNWPTGKDKILLVSIGTGNHAINLPELNSWTSSLLYHAQNIPSQLMNSAQYQQDMLCRIFGDCRTGHELDSEIGTLQGQLGEDSVPEKLFTYLRYNFDMSNKGLQALELEHLDPEQIKRLDAVDKMQELQEIGRALAQLEVKPEHFAGFLPPQPR</sequence>
<keyword evidence="3 4" id="KW-0443">Lipid metabolism</keyword>
<dbReference type="OrthoDB" id="9807112at2"/>
<keyword evidence="1 4" id="KW-0378">Hydrolase</keyword>
<name>A0A1H3WKT7_9GAMM</name>
<feature type="active site" description="Proton acceptor" evidence="4">
    <location>
        <position position="196"/>
    </location>
</feature>
<reference evidence="6 7" key="1">
    <citation type="submission" date="2016-10" db="EMBL/GenBank/DDBJ databases">
        <authorList>
            <person name="de Groot N.N."/>
        </authorList>
    </citation>
    <scope>NUCLEOTIDE SEQUENCE [LARGE SCALE GENOMIC DNA]</scope>
    <source>
        <strain evidence="6 7">DSM 21228</strain>
    </source>
</reference>
<dbReference type="SUPFAM" id="SSF52151">
    <property type="entry name" value="FabD/lysophospholipase-like"/>
    <property type="match status" value="1"/>
</dbReference>
<evidence type="ECO:0000313" key="7">
    <source>
        <dbReference type="Proteomes" id="UP000199397"/>
    </source>
</evidence>
<feature type="short sequence motif" description="GXGXXG" evidence="4">
    <location>
        <begin position="13"/>
        <end position="18"/>
    </location>
</feature>
<dbReference type="GO" id="GO:0016042">
    <property type="term" value="P:lipid catabolic process"/>
    <property type="evidence" value="ECO:0007669"/>
    <property type="project" value="UniProtKB-UniRule"/>
</dbReference>
<accession>A0A1H3WKT7</accession>
<dbReference type="GO" id="GO:0016020">
    <property type="term" value="C:membrane"/>
    <property type="evidence" value="ECO:0007669"/>
    <property type="project" value="TreeGrafter"/>
</dbReference>
<dbReference type="PANTHER" id="PTHR24185:SF1">
    <property type="entry name" value="CALCIUM-INDEPENDENT PHOSPHOLIPASE A2-GAMMA"/>
    <property type="match status" value="1"/>
</dbReference>
<dbReference type="RefSeq" id="WP_093064982.1">
    <property type="nucleotide sequence ID" value="NZ_FNQP01000002.1"/>
</dbReference>
<dbReference type="PANTHER" id="PTHR24185">
    <property type="entry name" value="CALCIUM-INDEPENDENT PHOSPHOLIPASE A2-GAMMA"/>
    <property type="match status" value="1"/>
</dbReference>
<feature type="short sequence motif" description="GXSXG" evidence="4">
    <location>
        <begin position="52"/>
        <end position="56"/>
    </location>
</feature>
<feature type="short sequence motif" description="DGA/G" evidence="4">
    <location>
        <begin position="196"/>
        <end position="198"/>
    </location>
</feature>
<dbReference type="AlphaFoldDB" id="A0A1H3WKT7"/>
<dbReference type="InterPro" id="IPR016035">
    <property type="entry name" value="Acyl_Trfase/lysoPLipase"/>
</dbReference>
<keyword evidence="7" id="KW-1185">Reference proteome</keyword>
<dbReference type="STRING" id="525918.SAMN05660964_00464"/>
<feature type="domain" description="PNPLA" evidence="5">
    <location>
        <begin position="9"/>
        <end position="210"/>
    </location>
</feature>
<evidence type="ECO:0000313" key="6">
    <source>
        <dbReference type="EMBL" id="SDZ86952.1"/>
    </source>
</evidence>